<dbReference type="InterPro" id="IPR002563">
    <property type="entry name" value="Flavin_Rdtase-like_dom"/>
</dbReference>
<evidence type="ECO:0000256" key="2">
    <source>
        <dbReference type="ARBA" id="ARBA00023002"/>
    </source>
</evidence>
<dbReference type="EMBL" id="BAABAS010000003">
    <property type="protein sequence ID" value="GAA4225108.1"/>
    <property type="molecule type" value="Genomic_DNA"/>
</dbReference>
<sequence length="234" mass="24830">MQAAPRVGVSAKARLVEGGTVRVGSETWSPRLRLVAGQRALRDVFGNFPSGVVGLCALDRDGSVAGMAVSSFTSVSLDPPLVSVCVADSSRTWQRVRDARTVGISVLGERDGALCRALAGPADSRFDGFDWTAGDGDAVFLRGAVAWLECSVTAEVPAGDHVIVLLGVRAASSVPWERPLVFQGGRFWTLSEGVRPPSVGDGPDARVSRTGSFSFSMRWRSLVRCRGSRPRGSR</sequence>
<evidence type="ECO:0000256" key="1">
    <source>
        <dbReference type="ARBA" id="ARBA00008898"/>
    </source>
</evidence>
<organism evidence="4 5">
    <name type="scientific">Actinomadura meridiana</name>
    <dbReference type="NCBI Taxonomy" id="559626"/>
    <lineage>
        <taxon>Bacteria</taxon>
        <taxon>Bacillati</taxon>
        <taxon>Actinomycetota</taxon>
        <taxon>Actinomycetes</taxon>
        <taxon>Streptosporangiales</taxon>
        <taxon>Thermomonosporaceae</taxon>
        <taxon>Actinomadura</taxon>
    </lineage>
</organism>
<evidence type="ECO:0000313" key="5">
    <source>
        <dbReference type="Proteomes" id="UP001501710"/>
    </source>
</evidence>
<dbReference type="Pfam" id="PF01613">
    <property type="entry name" value="Flavin_Reduct"/>
    <property type="match status" value="1"/>
</dbReference>
<name>A0ABP8BT30_9ACTN</name>
<accession>A0ABP8BT30</accession>
<dbReference type="Gene3D" id="2.30.110.10">
    <property type="entry name" value="Electron Transport, Fmn-binding Protein, Chain A"/>
    <property type="match status" value="1"/>
</dbReference>
<dbReference type="SMART" id="SM00903">
    <property type="entry name" value="Flavin_Reduct"/>
    <property type="match status" value="1"/>
</dbReference>
<keyword evidence="5" id="KW-1185">Reference proteome</keyword>
<keyword evidence="2" id="KW-0560">Oxidoreductase</keyword>
<gene>
    <name evidence="4" type="ORF">GCM10022254_06290</name>
</gene>
<proteinExistence type="inferred from homology"/>
<evidence type="ECO:0000313" key="4">
    <source>
        <dbReference type="EMBL" id="GAA4225108.1"/>
    </source>
</evidence>
<dbReference type="SUPFAM" id="SSF50475">
    <property type="entry name" value="FMN-binding split barrel"/>
    <property type="match status" value="1"/>
</dbReference>
<protein>
    <recommendedName>
        <fullName evidence="3">Flavin reductase like domain-containing protein</fullName>
    </recommendedName>
</protein>
<dbReference type="InterPro" id="IPR050268">
    <property type="entry name" value="NADH-dep_flavin_reductase"/>
</dbReference>
<dbReference type="PANTHER" id="PTHR30466:SF11">
    <property type="entry name" value="FLAVIN-DEPENDENT MONOOXYGENASE, REDUCTASE SUBUNIT HSAB"/>
    <property type="match status" value="1"/>
</dbReference>
<feature type="domain" description="Flavin reductase like" evidence="3">
    <location>
        <begin position="45"/>
        <end position="189"/>
    </location>
</feature>
<reference evidence="5" key="1">
    <citation type="journal article" date="2019" name="Int. J. Syst. Evol. Microbiol.">
        <title>The Global Catalogue of Microorganisms (GCM) 10K type strain sequencing project: providing services to taxonomists for standard genome sequencing and annotation.</title>
        <authorList>
            <consortium name="The Broad Institute Genomics Platform"/>
            <consortium name="The Broad Institute Genome Sequencing Center for Infectious Disease"/>
            <person name="Wu L."/>
            <person name="Ma J."/>
        </authorList>
    </citation>
    <scope>NUCLEOTIDE SEQUENCE [LARGE SCALE GENOMIC DNA]</scope>
    <source>
        <strain evidence="5">JCM 17440</strain>
    </source>
</reference>
<dbReference type="Proteomes" id="UP001501710">
    <property type="component" value="Unassembled WGS sequence"/>
</dbReference>
<dbReference type="InterPro" id="IPR012349">
    <property type="entry name" value="Split_barrel_FMN-bd"/>
</dbReference>
<comment type="similarity">
    <text evidence="1">Belongs to the non-flavoprotein flavin reductase family.</text>
</comment>
<dbReference type="PANTHER" id="PTHR30466">
    <property type="entry name" value="FLAVIN REDUCTASE"/>
    <property type="match status" value="1"/>
</dbReference>
<evidence type="ECO:0000259" key="3">
    <source>
        <dbReference type="SMART" id="SM00903"/>
    </source>
</evidence>
<comment type="caution">
    <text evidence="4">The sequence shown here is derived from an EMBL/GenBank/DDBJ whole genome shotgun (WGS) entry which is preliminary data.</text>
</comment>